<dbReference type="NCBIfam" id="TIGR00112">
    <property type="entry name" value="proC"/>
    <property type="match status" value="1"/>
</dbReference>
<dbReference type="Gene3D" id="3.40.50.720">
    <property type="entry name" value="NAD(P)-binding Rossmann-like Domain"/>
    <property type="match status" value="1"/>
</dbReference>
<comment type="similarity">
    <text evidence="1">Belongs to the pyrroline-5-carboxylate reductase family.</text>
</comment>
<reference evidence="7 8" key="1">
    <citation type="submission" date="2012-10" db="EMBL/GenBank/DDBJ databases">
        <authorList>
            <person name="Zafar N."/>
            <person name="Inman J."/>
            <person name="Hall N."/>
            <person name="Lorenzi H."/>
            <person name="Caler E."/>
        </authorList>
    </citation>
    <scope>NUCLEOTIDE SEQUENCE [LARGE SCALE GENOMIC DNA]</scope>
    <source>
        <strain evidence="7 8">IP1</strain>
    </source>
</reference>
<evidence type="ECO:0000256" key="2">
    <source>
        <dbReference type="ARBA" id="ARBA00022857"/>
    </source>
</evidence>
<dbReference type="InterPro" id="IPR000304">
    <property type="entry name" value="Pyrroline-COOH_reductase"/>
</dbReference>
<organism evidence="7 8">
    <name type="scientific">Entamoeba invadens IP1</name>
    <dbReference type="NCBI Taxonomy" id="370355"/>
    <lineage>
        <taxon>Eukaryota</taxon>
        <taxon>Amoebozoa</taxon>
        <taxon>Evosea</taxon>
        <taxon>Archamoebae</taxon>
        <taxon>Mastigamoebida</taxon>
        <taxon>Entamoebidae</taxon>
        <taxon>Entamoeba</taxon>
    </lineage>
</organism>
<feature type="domain" description="Pyrroline-5-carboxylate reductase dimerisation" evidence="6">
    <location>
        <begin position="162"/>
        <end position="259"/>
    </location>
</feature>
<gene>
    <name evidence="7" type="ORF">EIN_475930</name>
</gene>
<dbReference type="VEuPathDB" id="AmoebaDB:EIN_475930"/>
<dbReference type="InterPro" id="IPR008927">
    <property type="entry name" value="6-PGluconate_DH-like_C_sf"/>
</dbReference>
<dbReference type="KEGG" id="eiv:EIN_475930"/>
<dbReference type="Pfam" id="PF14748">
    <property type="entry name" value="P5CR_dimer"/>
    <property type="match status" value="1"/>
</dbReference>
<dbReference type="SUPFAM" id="SSF51735">
    <property type="entry name" value="NAD(P)-binding Rossmann-fold domains"/>
    <property type="match status" value="1"/>
</dbReference>
<dbReference type="InterPro" id="IPR029036">
    <property type="entry name" value="P5CR_dimer"/>
</dbReference>
<dbReference type="GO" id="GO:0004735">
    <property type="term" value="F:pyrroline-5-carboxylate reductase activity"/>
    <property type="evidence" value="ECO:0007669"/>
    <property type="project" value="UniProtKB-EC"/>
</dbReference>
<dbReference type="PANTHER" id="PTHR11645">
    <property type="entry name" value="PYRROLINE-5-CARBOXYLATE REDUCTASE"/>
    <property type="match status" value="1"/>
</dbReference>
<evidence type="ECO:0000256" key="1">
    <source>
        <dbReference type="ARBA" id="ARBA00005525"/>
    </source>
</evidence>
<dbReference type="SUPFAM" id="SSF48179">
    <property type="entry name" value="6-phosphogluconate dehydrogenase C-terminal domain-like"/>
    <property type="match status" value="1"/>
</dbReference>
<dbReference type="HAMAP" id="MF_01925">
    <property type="entry name" value="P5C_reductase"/>
    <property type="match status" value="1"/>
</dbReference>
<keyword evidence="3 7" id="KW-0560">Oxidoreductase</keyword>
<evidence type="ECO:0000313" key="7">
    <source>
        <dbReference type="EMBL" id="ELP88891.1"/>
    </source>
</evidence>
<dbReference type="GeneID" id="14887855"/>
<evidence type="ECO:0000256" key="4">
    <source>
        <dbReference type="PIRSR" id="PIRSR000193-1"/>
    </source>
</evidence>
<evidence type="ECO:0000259" key="6">
    <source>
        <dbReference type="Pfam" id="PF14748"/>
    </source>
</evidence>
<feature type="binding site" evidence="4">
    <location>
        <begin position="9"/>
        <end position="14"/>
    </location>
    <ligand>
        <name>NADP(+)</name>
        <dbReference type="ChEBI" id="CHEBI:58349"/>
    </ligand>
</feature>
<feature type="binding site" evidence="4">
    <location>
        <position position="59"/>
    </location>
    <ligand>
        <name>NADPH</name>
        <dbReference type="ChEBI" id="CHEBI:57783"/>
    </ligand>
</feature>
<dbReference type="Proteomes" id="UP000014680">
    <property type="component" value="Unassembled WGS sequence"/>
</dbReference>
<name>A0A0A1U404_ENTIV</name>
<keyword evidence="8" id="KW-1185">Reference proteome</keyword>
<protein>
    <submittedName>
        <fullName evidence="7">Pyrroline-5-carboxylate reductase, putative</fullName>
        <ecNumber evidence="7">1.5.1.2</ecNumber>
    </submittedName>
</protein>
<dbReference type="OMA" id="PHIENLQ"/>
<dbReference type="EMBL" id="KB206689">
    <property type="protein sequence ID" value="ELP88891.1"/>
    <property type="molecule type" value="Genomic_DNA"/>
</dbReference>
<dbReference type="RefSeq" id="XP_004255662.1">
    <property type="nucleotide sequence ID" value="XM_004255614.1"/>
</dbReference>
<dbReference type="Gene3D" id="1.10.3730.10">
    <property type="entry name" value="ProC C-terminal domain-like"/>
    <property type="match status" value="1"/>
</dbReference>
<dbReference type="AlphaFoldDB" id="A0A0A1U404"/>
<evidence type="ECO:0000259" key="5">
    <source>
        <dbReference type="Pfam" id="PF03807"/>
    </source>
</evidence>
<dbReference type="GO" id="GO:0055129">
    <property type="term" value="P:L-proline biosynthetic process"/>
    <property type="evidence" value="ECO:0007669"/>
    <property type="project" value="TreeGrafter"/>
</dbReference>
<dbReference type="PANTHER" id="PTHR11645:SF0">
    <property type="entry name" value="PYRROLINE-5-CARBOXYLATE REDUCTASE 3"/>
    <property type="match status" value="1"/>
</dbReference>
<dbReference type="InterPro" id="IPR036291">
    <property type="entry name" value="NAD(P)-bd_dom_sf"/>
</dbReference>
<accession>A0A0A1U404</accession>
<dbReference type="OrthoDB" id="10263291at2759"/>
<dbReference type="InterPro" id="IPR028939">
    <property type="entry name" value="P5C_Rdtase_cat_N"/>
</dbReference>
<keyword evidence="2 4" id="KW-0521">NADP</keyword>
<dbReference type="EC" id="1.5.1.2" evidence="7"/>
<sequence length="263" mass="28621">MEGMEVSVIGTGNMGGAIVRGLASGTFFQQNKIHAANRTMEKLNQLKKEYPDIDVTTDNKRAIQIASVIVLTVKPYLIEKVIKEIRPNKKQIVVSVAAGITFDELSEMLGDESYSLFRVIPNTAISVRRSATLISSRNATEEQIQLIGKLFSEVGSVSFVEEKMMTAMTSLSSCGMAFVFKYIEAATQAGVEMGIPPHEARKLVAQTFAGVAEIMERSDTHPALEIEKVCTPGGITIKGVNQLDHDNFASAVINAYKAADCDR</sequence>
<dbReference type="FunFam" id="1.10.3730.10:FF:000001">
    <property type="entry name" value="Pyrroline-5-carboxylate reductase"/>
    <property type="match status" value="1"/>
</dbReference>
<feature type="domain" description="Pyrroline-5-carboxylate reductase catalytic N-terminal" evidence="5">
    <location>
        <begin position="6"/>
        <end position="99"/>
    </location>
</feature>
<dbReference type="PIRSF" id="PIRSF000193">
    <property type="entry name" value="Pyrrol-5-carb_rd"/>
    <property type="match status" value="1"/>
</dbReference>
<proteinExistence type="inferred from homology"/>
<dbReference type="Pfam" id="PF03807">
    <property type="entry name" value="F420_oxidored"/>
    <property type="match status" value="1"/>
</dbReference>
<evidence type="ECO:0000256" key="3">
    <source>
        <dbReference type="ARBA" id="ARBA00023002"/>
    </source>
</evidence>
<evidence type="ECO:0000313" key="8">
    <source>
        <dbReference type="Proteomes" id="UP000014680"/>
    </source>
</evidence>